<dbReference type="EMBL" id="PDNB01000196">
    <property type="protein sequence ID" value="PGG99849.1"/>
    <property type="molecule type" value="Genomic_DNA"/>
</dbReference>
<gene>
    <name evidence="1" type="ORF">AJ79_08401</name>
</gene>
<dbReference type="AlphaFoldDB" id="A0A2B7WTC8"/>
<dbReference type="Proteomes" id="UP000223968">
    <property type="component" value="Unassembled WGS sequence"/>
</dbReference>
<dbReference type="SUPFAM" id="SSF52540">
    <property type="entry name" value="P-loop containing nucleoside triphosphate hydrolases"/>
    <property type="match status" value="1"/>
</dbReference>
<evidence type="ECO:0000313" key="1">
    <source>
        <dbReference type="EMBL" id="PGG99849.1"/>
    </source>
</evidence>
<dbReference type="STRING" id="1447875.A0A2B7WTC8"/>
<accession>A0A2B7WTC8</accession>
<dbReference type="InterPro" id="IPR027417">
    <property type="entry name" value="P-loop_NTPase"/>
</dbReference>
<proteinExistence type="predicted"/>
<comment type="caution">
    <text evidence="1">The sequence shown here is derived from an EMBL/GenBank/DDBJ whole genome shotgun (WGS) entry which is preliminary data.</text>
</comment>
<reference evidence="1 2" key="1">
    <citation type="submission" date="2017-10" db="EMBL/GenBank/DDBJ databases">
        <title>Comparative genomics in systemic dimorphic fungi from Ajellomycetaceae.</title>
        <authorList>
            <person name="Munoz J.F."/>
            <person name="Mcewen J.G."/>
            <person name="Clay O.K."/>
            <person name="Cuomo C.A."/>
        </authorList>
    </citation>
    <scope>NUCLEOTIDE SEQUENCE [LARGE SCALE GENOMIC DNA]</scope>
    <source>
        <strain evidence="1 2">UAMH5409</strain>
    </source>
</reference>
<sequence>MQPFRAHSPAAITEPPQTSVAATVSDGLGPHICRREETVSKLAERLAELNVVHVRGTPSSGKTILALLLAQYYETRGLPFVFLPGWKREEDDPIDTCIKHYESKYGAVGISRYQFLHSSNETVFIIDEAQESYEDIDFWSHVIKAKIGQGIGLRFCLFSSYGSPSTGRPQNPKCTPIGLFYTEQEFMDAVERQQLALPGRVTFPLDNDARAYLFSVTNGHPAAVTGLFEFVYHTYRSDIKQGQIKQIDKSHVARALEDDVKVFHFLATRAVSRSFPRKDILTIEAAQTLRRTLIERSIPFDKDDPGLDLCLQMGWLHSGAKDLTAADVFCVFPSRVHEKYVEIYLSSEYERRFPTDVFPTLGQLCMRVLENFSKSQLQLGCRGRITTSGKQSNPEAQFQDEFYRSLTALVGHGVRISSEWSRGDDGRIDFRILEPKWGVELLRDGDRLAEHCRRFTPTGTYGNWIQEKHLKDWLILDCRHSDPKPTPQPESKLWRVVFKQNYTSAVVLDSKNDVIIPEFPLLS</sequence>
<protein>
    <submittedName>
        <fullName evidence="1">Uncharacterized protein</fullName>
    </submittedName>
</protein>
<keyword evidence="2" id="KW-1185">Reference proteome</keyword>
<evidence type="ECO:0000313" key="2">
    <source>
        <dbReference type="Proteomes" id="UP000223968"/>
    </source>
</evidence>
<organism evidence="1 2">
    <name type="scientific">Helicocarpus griseus UAMH5409</name>
    <dbReference type="NCBI Taxonomy" id="1447875"/>
    <lineage>
        <taxon>Eukaryota</taxon>
        <taxon>Fungi</taxon>
        <taxon>Dikarya</taxon>
        <taxon>Ascomycota</taxon>
        <taxon>Pezizomycotina</taxon>
        <taxon>Eurotiomycetes</taxon>
        <taxon>Eurotiomycetidae</taxon>
        <taxon>Onygenales</taxon>
        <taxon>Ajellomycetaceae</taxon>
        <taxon>Helicocarpus</taxon>
    </lineage>
</organism>
<dbReference type="OrthoDB" id="5342131at2759"/>
<name>A0A2B7WTC8_9EURO</name>